<keyword evidence="11 12" id="KW-0998">Cell outer membrane</keyword>
<evidence type="ECO:0000256" key="13">
    <source>
        <dbReference type="RuleBase" id="RU003357"/>
    </source>
</evidence>
<dbReference type="InterPro" id="IPR037066">
    <property type="entry name" value="Plug_dom_sf"/>
</dbReference>
<keyword evidence="9 13" id="KW-0798">TonB box</keyword>
<evidence type="ECO:0000313" key="17">
    <source>
        <dbReference type="Proteomes" id="UP000605201"/>
    </source>
</evidence>
<evidence type="ECO:0000256" key="5">
    <source>
        <dbReference type="ARBA" id="ARBA00022692"/>
    </source>
</evidence>
<evidence type="ECO:0000259" key="15">
    <source>
        <dbReference type="Pfam" id="PF07715"/>
    </source>
</evidence>
<evidence type="ECO:0000256" key="7">
    <source>
        <dbReference type="ARBA" id="ARBA00023004"/>
    </source>
</evidence>
<dbReference type="Proteomes" id="UP000605201">
    <property type="component" value="Unassembled WGS sequence"/>
</dbReference>
<comment type="subcellular location">
    <subcellularLocation>
        <location evidence="1 12">Cell outer membrane</location>
        <topology evidence="1 12">Multi-pass membrane protein</topology>
    </subcellularLocation>
</comment>
<feature type="domain" description="TonB-dependent receptor-like beta-barrel" evidence="14">
    <location>
        <begin position="265"/>
        <end position="654"/>
    </location>
</feature>
<evidence type="ECO:0000256" key="2">
    <source>
        <dbReference type="ARBA" id="ARBA00022448"/>
    </source>
</evidence>
<evidence type="ECO:0000313" key="16">
    <source>
        <dbReference type="EMBL" id="MBC8433034.1"/>
    </source>
</evidence>
<dbReference type="Pfam" id="PF07715">
    <property type="entry name" value="Plug"/>
    <property type="match status" value="1"/>
</dbReference>
<keyword evidence="2 12" id="KW-0813">Transport</keyword>
<dbReference type="SUPFAM" id="SSF56935">
    <property type="entry name" value="Porins"/>
    <property type="match status" value="1"/>
</dbReference>
<evidence type="ECO:0000256" key="12">
    <source>
        <dbReference type="PROSITE-ProRule" id="PRU01360"/>
    </source>
</evidence>
<keyword evidence="5 12" id="KW-0812">Transmembrane</keyword>
<proteinExistence type="inferred from homology"/>
<evidence type="ECO:0000256" key="11">
    <source>
        <dbReference type="ARBA" id="ARBA00023237"/>
    </source>
</evidence>
<dbReference type="EMBL" id="JACNIG010000264">
    <property type="protein sequence ID" value="MBC8433034.1"/>
    <property type="molecule type" value="Genomic_DNA"/>
</dbReference>
<evidence type="ECO:0000256" key="1">
    <source>
        <dbReference type="ARBA" id="ARBA00004571"/>
    </source>
</evidence>
<dbReference type="GO" id="GO:0009279">
    <property type="term" value="C:cell outer membrane"/>
    <property type="evidence" value="ECO:0007669"/>
    <property type="project" value="UniProtKB-SubCell"/>
</dbReference>
<evidence type="ECO:0000256" key="3">
    <source>
        <dbReference type="ARBA" id="ARBA00022452"/>
    </source>
</evidence>
<feature type="domain" description="TonB-dependent receptor plug" evidence="15">
    <location>
        <begin position="75"/>
        <end position="187"/>
    </location>
</feature>
<comment type="caution">
    <text evidence="16">The sequence shown here is derived from an EMBL/GenBank/DDBJ whole genome shotgun (WGS) entry which is preliminary data.</text>
</comment>
<reference evidence="16 17" key="1">
    <citation type="submission" date="2020-08" db="EMBL/GenBank/DDBJ databases">
        <title>Bridging the membrane lipid divide: bacteria of the FCB group superphylum have the potential to synthesize archaeal ether lipids.</title>
        <authorList>
            <person name="Villanueva L."/>
            <person name="Von Meijenfeldt F.A.B."/>
            <person name="Westbye A.B."/>
            <person name="Yadav S."/>
            <person name="Hopmans E.C."/>
            <person name="Dutilh B.E."/>
            <person name="Sinninghe Damste J.S."/>
        </authorList>
    </citation>
    <scope>NUCLEOTIDE SEQUENCE [LARGE SCALE GENOMIC DNA]</scope>
    <source>
        <strain evidence="16">NIOZ-UU17</strain>
    </source>
</reference>
<dbReference type="PANTHER" id="PTHR32552:SF68">
    <property type="entry name" value="FERRICHROME OUTER MEMBRANE TRANSPORTER_PHAGE RECEPTOR"/>
    <property type="match status" value="1"/>
</dbReference>
<evidence type="ECO:0000256" key="6">
    <source>
        <dbReference type="ARBA" id="ARBA00022729"/>
    </source>
</evidence>
<name>A0A8J6NTT0_9BACT</name>
<dbReference type="Gene3D" id="2.170.130.10">
    <property type="entry name" value="TonB-dependent receptor, plug domain"/>
    <property type="match status" value="1"/>
</dbReference>
<dbReference type="PROSITE" id="PS52016">
    <property type="entry name" value="TONB_DEPENDENT_REC_3"/>
    <property type="match status" value="1"/>
</dbReference>
<dbReference type="InterPro" id="IPR039426">
    <property type="entry name" value="TonB-dep_rcpt-like"/>
</dbReference>
<keyword evidence="7" id="KW-0408">Iron</keyword>
<keyword evidence="8" id="KW-0406">Ion transport</keyword>
<dbReference type="InterPro" id="IPR012910">
    <property type="entry name" value="Plug_dom"/>
</dbReference>
<sequence>MRKDTNNPVTFAEKGVKGHKMKWNFLLALLIGLILITTVHAQSDESPQKKTLEVLKIPDIVVTDRLVKGFEEKLHEQPATIHSITSEEMEKMDIKRTLDLIRKIPGVTAEDYNQQGVAAAYSFRGFRAGHGIGAASYLDGIPYNEINHVDGDGYPDYNTILPESIERLEVIKGLSSPLFGGYAQAGVLHYITKDRGNFNKLKLSTGSWDYRRGVAEIAREYDRFFTYNAVSFEQGDGYRDHSEFDSGNIFSRFGYKLDEDSSVRLTLHSYKTTWDAPGPITQADWDAGNLEKQVTDGGGDKKKNMVSVDYRRNLNNFSEISLLGYVYDSNFTRWTGANNEERHDERNTFGSRAMYNISSDFAGFKNDLVLGADYEHIDSEQHKWNMQSLTNRVRALETVSGDFDFQNTALYFQEDFWPFSFMKLTIGGRYEMFDGDLKNNLTGKEYSFSDEIFNPKGGILVRPMEGLDLFGNIGTGFVLPKGYKKYENSQLDPSELTSYEIGVRFLPVAEMLLQLAIFRTDTKDEVITDPITLVETNAGETRRQGIEAGAEWNMISDLSVYVNGVYQDAEYVNYNTSSGDLSGKDIQRVPEWIARAGLEYFPKLGLGGSLTAKYTGERWSDSANTNREDDFWIFDASVRYAMEKVTFTLFLNNIFDKKYAELQGINSYYPSDPFNVTLSCSLTF</sequence>
<keyword evidence="4" id="KW-0410">Iron transport</keyword>
<evidence type="ECO:0000256" key="9">
    <source>
        <dbReference type="ARBA" id="ARBA00023077"/>
    </source>
</evidence>
<dbReference type="InterPro" id="IPR036942">
    <property type="entry name" value="Beta-barrel_TonB_sf"/>
</dbReference>
<comment type="similarity">
    <text evidence="12 13">Belongs to the TonB-dependent receptor family.</text>
</comment>
<gene>
    <name evidence="16" type="ORF">H8D96_14070</name>
</gene>
<keyword evidence="10 12" id="KW-0472">Membrane</keyword>
<dbReference type="Pfam" id="PF00593">
    <property type="entry name" value="TonB_dep_Rec_b-barrel"/>
    <property type="match status" value="1"/>
</dbReference>
<dbReference type="CDD" id="cd01347">
    <property type="entry name" value="ligand_gated_channel"/>
    <property type="match status" value="1"/>
</dbReference>
<keyword evidence="6" id="KW-0732">Signal</keyword>
<organism evidence="16 17">
    <name type="scientific">Candidatus Desulfatibia vada</name>
    <dbReference type="NCBI Taxonomy" id="2841696"/>
    <lineage>
        <taxon>Bacteria</taxon>
        <taxon>Pseudomonadati</taxon>
        <taxon>Thermodesulfobacteriota</taxon>
        <taxon>Desulfobacteria</taxon>
        <taxon>Desulfobacterales</taxon>
        <taxon>Desulfobacterales incertae sedis</taxon>
        <taxon>Candidatus Desulfatibia</taxon>
    </lineage>
</organism>
<evidence type="ECO:0000259" key="14">
    <source>
        <dbReference type="Pfam" id="PF00593"/>
    </source>
</evidence>
<keyword evidence="3 12" id="KW-1134">Transmembrane beta strand</keyword>
<dbReference type="AlphaFoldDB" id="A0A8J6NTT0"/>
<keyword evidence="16" id="KW-0675">Receptor</keyword>
<protein>
    <submittedName>
        <fullName evidence="16">TonB-dependent receptor</fullName>
    </submittedName>
</protein>
<dbReference type="PANTHER" id="PTHR32552">
    <property type="entry name" value="FERRICHROME IRON RECEPTOR-RELATED"/>
    <property type="match status" value="1"/>
</dbReference>
<evidence type="ECO:0000256" key="8">
    <source>
        <dbReference type="ARBA" id="ARBA00023065"/>
    </source>
</evidence>
<evidence type="ECO:0000256" key="4">
    <source>
        <dbReference type="ARBA" id="ARBA00022496"/>
    </source>
</evidence>
<dbReference type="GO" id="GO:0015344">
    <property type="term" value="F:siderophore uptake transmembrane transporter activity"/>
    <property type="evidence" value="ECO:0007669"/>
    <property type="project" value="TreeGrafter"/>
</dbReference>
<accession>A0A8J6NTT0</accession>
<dbReference type="Gene3D" id="2.40.170.20">
    <property type="entry name" value="TonB-dependent receptor, beta-barrel domain"/>
    <property type="match status" value="1"/>
</dbReference>
<evidence type="ECO:0000256" key="10">
    <source>
        <dbReference type="ARBA" id="ARBA00023136"/>
    </source>
</evidence>
<dbReference type="InterPro" id="IPR000531">
    <property type="entry name" value="Beta-barrel_TonB"/>
</dbReference>